<dbReference type="SMART" id="SM00073">
    <property type="entry name" value="HPT"/>
    <property type="match status" value="2"/>
</dbReference>
<dbReference type="SMART" id="SM01231">
    <property type="entry name" value="H-kinase_dim"/>
    <property type="match status" value="1"/>
</dbReference>
<dbReference type="SMART" id="SM00387">
    <property type="entry name" value="HATPase_c"/>
    <property type="match status" value="1"/>
</dbReference>
<dbReference type="SUPFAM" id="SSF47226">
    <property type="entry name" value="Histidine-containing phosphotransfer domain, HPT domain"/>
    <property type="match status" value="2"/>
</dbReference>
<keyword evidence="4" id="KW-0145">Chemotaxis</keyword>
<dbReference type="InterPro" id="IPR003594">
    <property type="entry name" value="HATPase_dom"/>
</dbReference>
<keyword evidence="5 12" id="KW-0597">Phosphoprotein</keyword>
<dbReference type="InterPro" id="IPR008207">
    <property type="entry name" value="Sig_transdc_His_kin_Hpt_dom"/>
</dbReference>
<evidence type="ECO:0000259" key="16">
    <source>
        <dbReference type="PROSITE" id="PS50894"/>
    </source>
</evidence>
<evidence type="ECO:0000256" key="10">
    <source>
        <dbReference type="ARBA" id="ARBA00023012"/>
    </source>
</evidence>
<dbReference type="GO" id="GO:0005524">
    <property type="term" value="F:ATP binding"/>
    <property type="evidence" value="ECO:0007669"/>
    <property type="project" value="UniProtKB-KW"/>
</dbReference>
<dbReference type="GO" id="GO:0000155">
    <property type="term" value="F:phosphorelay sensor kinase activity"/>
    <property type="evidence" value="ECO:0007669"/>
    <property type="project" value="InterPro"/>
</dbReference>
<dbReference type="SUPFAM" id="SSF47384">
    <property type="entry name" value="Homodimeric domain of signal transducing histidine kinase"/>
    <property type="match status" value="1"/>
</dbReference>
<evidence type="ECO:0000259" key="15">
    <source>
        <dbReference type="PROSITE" id="PS50851"/>
    </source>
</evidence>
<sequence length="862" mass="95775">MSDELNDMIQGFVEESHEAFDAIENDLLTIESNPEDVSIINGIFRVMHTIKGTAGFLGLDEVNQLSHKLESIFDQIRREELQITSDLMDTILPAIDLLKLMVFELLEHTKSDYDLPTTLETLEGVTQETLPSAGVLKVAAIMGPNSPLEEEEEVVSIDSEVQKEFVIEAEEHLEVIEENLLRLEKQPDDENSINEVFRGIHSIKGTSDYVNLKKITKLSHCLETIFDQIRKGTQRYDNNLADTVLKGVDLLRTLVFMLKMGENDSLIQIDDVLEQLAQFVRKNDRPPLEKVKPPVIVSESNNIFKAFENISMQQLLAIRSLGENFLSSELDAEELMVLHRSLKTLENGAKNINAEQVVLLTFEMDEIVLAVLAEEKGQVDMGALFMQQVDRLEREIERLVQNTPSEAPQAVAPKPIAPKSVEQEVRRVVATPKVDPSTTVPDQALEKVQEPEPAKAKKSLAPASSSGEIKTMRVDSERLDTFMNLIGELIIARNSYNHILSELIDQKLPPTILGGLRSVEGAFNRISEDLQTTLMEMRLVSVKTVFQKIPRIVRDISRKRNKKMQLQMIGENTEIDKSIIEMIGDPLVHIVRNSCDHGIESPEERLKAGKPETGSIILKASHLGSVIAIDIIDDGAGIDTERVLQKAIEKGLVSKEKAPTLDAKTINSFIFHAGFSTAAEVTDISGRGVGMDVVMTNINKVHGTVEIESEKGQGTQIRLLLPLTLAVIDALVVVEQNQKFAIPLEAVKETIEIKESELQYLKQKEAINLRGNIIGVSRLNKLLELAKNEPNPDRVLSIVFLQVGTRVIGIVVDDLCNQQEIVVKPLQGYLTRIPGISGSTILGSGEIILILEPTELIDLSAL</sequence>
<evidence type="ECO:0000256" key="13">
    <source>
        <dbReference type="SAM" id="MobiDB-lite"/>
    </source>
</evidence>
<dbReference type="Pfam" id="PF02518">
    <property type="entry name" value="HATPase_c"/>
    <property type="match status" value="1"/>
</dbReference>
<dbReference type="Gene3D" id="1.10.287.560">
    <property type="entry name" value="Histidine kinase CheA-like, homodimeric domain"/>
    <property type="match status" value="1"/>
</dbReference>
<dbReference type="InterPro" id="IPR002545">
    <property type="entry name" value="CheW-lke_dom"/>
</dbReference>
<feature type="modified residue" description="Phosphohistidine" evidence="12">
    <location>
        <position position="48"/>
    </location>
</feature>
<feature type="domain" description="Histidine kinase" evidence="14">
    <location>
        <begin position="523"/>
        <end position="725"/>
    </location>
</feature>
<dbReference type="FunFam" id="3.30.565.10:FF:000016">
    <property type="entry name" value="Chemotaxis protein CheA, putative"/>
    <property type="match status" value="1"/>
</dbReference>
<evidence type="ECO:0000313" key="17">
    <source>
        <dbReference type="EMBL" id="PCI30512.1"/>
    </source>
</evidence>
<evidence type="ECO:0000256" key="11">
    <source>
        <dbReference type="ARBA" id="ARBA00035100"/>
    </source>
</evidence>
<dbReference type="PANTHER" id="PTHR43395:SF10">
    <property type="entry name" value="CHEMOTAXIS PROTEIN CHEA"/>
    <property type="match status" value="1"/>
</dbReference>
<feature type="domain" description="HPt" evidence="16">
    <location>
        <begin position="1"/>
        <end position="105"/>
    </location>
</feature>
<dbReference type="SMART" id="SM00260">
    <property type="entry name" value="CheW"/>
    <property type="match status" value="1"/>
</dbReference>
<keyword evidence="7" id="KW-0547">Nucleotide-binding</keyword>
<name>A0A2A4TAD8_9DELT</name>
<evidence type="ECO:0000256" key="3">
    <source>
        <dbReference type="ARBA" id="ARBA00021495"/>
    </source>
</evidence>
<evidence type="ECO:0000256" key="1">
    <source>
        <dbReference type="ARBA" id="ARBA00000085"/>
    </source>
</evidence>
<dbReference type="InterPro" id="IPR051315">
    <property type="entry name" value="Bact_Chemotaxis_CheA"/>
</dbReference>
<evidence type="ECO:0000256" key="12">
    <source>
        <dbReference type="PROSITE-ProRule" id="PRU00110"/>
    </source>
</evidence>
<feature type="compositionally biased region" description="Basic and acidic residues" evidence="13">
    <location>
        <begin position="444"/>
        <end position="455"/>
    </location>
</feature>
<evidence type="ECO:0000259" key="14">
    <source>
        <dbReference type="PROSITE" id="PS50109"/>
    </source>
</evidence>
<dbReference type="SUPFAM" id="SSF55874">
    <property type="entry name" value="ATPase domain of HSP90 chaperone/DNA topoisomerase II/histidine kinase"/>
    <property type="match status" value="1"/>
</dbReference>
<dbReference type="Gene3D" id="1.20.120.160">
    <property type="entry name" value="HPT domain"/>
    <property type="match status" value="2"/>
</dbReference>
<evidence type="ECO:0000313" key="18">
    <source>
        <dbReference type="Proteomes" id="UP000218113"/>
    </source>
</evidence>
<comment type="catalytic activity">
    <reaction evidence="1">
        <text>ATP + protein L-histidine = ADP + protein N-phospho-L-histidine.</text>
        <dbReference type="EC" id="2.7.13.3"/>
    </reaction>
</comment>
<dbReference type="InterPro" id="IPR004105">
    <property type="entry name" value="CheA-like_dim"/>
</dbReference>
<keyword evidence="10" id="KW-0902">Two-component regulatory system</keyword>
<evidence type="ECO:0000256" key="9">
    <source>
        <dbReference type="ARBA" id="ARBA00022840"/>
    </source>
</evidence>
<keyword evidence="9" id="KW-0067">ATP-binding</keyword>
<dbReference type="CDD" id="cd00088">
    <property type="entry name" value="HPT"/>
    <property type="match status" value="2"/>
</dbReference>
<feature type="domain" description="HPt" evidence="16">
    <location>
        <begin position="154"/>
        <end position="258"/>
    </location>
</feature>
<dbReference type="Pfam" id="PF02895">
    <property type="entry name" value="H-kinase_dim"/>
    <property type="match status" value="1"/>
</dbReference>
<keyword evidence="6" id="KW-0808">Transferase</keyword>
<dbReference type="PROSITE" id="PS50109">
    <property type="entry name" value="HIS_KIN"/>
    <property type="match status" value="1"/>
</dbReference>
<dbReference type="CDD" id="cd16916">
    <property type="entry name" value="HATPase_CheA-like"/>
    <property type="match status" value="1"/>
</dbReference>
<dbReference type="Pfam" id="PF01584">
    <property type="entry name" value="CheW"/>
    <property type="match status" value="1"/>
</dbReference>
<protein>
    <recommendedName>
        <fullName evidence="3">Chemotaxis protein CheA</fullName>
        <ecNumber evidence="2">2.7.13.3</ecNumber>
    </recommendedName>
</protein>
<dbReference type="InterPro" id="IPR037006">
    <property type="entry name" value="CheA-like_homodim_sf"/>
</dbReference>
<dbReference type="InterPro" id="IPR036890">
    <property type="entry name" value="HATPase_C_sf"/>
</dbReference>
<dbReference type="EC" id="2.7.13.3" evidence="2"/>
<dbReference type="Gene3D" id="3.30.565.10">
    <property type="entry name" value="Histidine kinase-like ATPase, C-terminal domain"/>
    <property type="match status" value="1"/>
</dbReference>
<evidence type="ECO:0000256" key="2">
    <source>
        <dbReference type="ARBA" id="ARBA00012438"/>
    </source>
</evidence>
<accession>A0A2A4TAD8</accession>
<dbReference type="PRINTS" id="PR00344">
    <property type="entry name" value="BCTRLSENSOR"/>
</dbReference>
<evidence type="ECO:0000256" key="6">
    <source>
        <dbReference type="ARBA" id="ARBA00022679"/>
    </source>
</evidence>
<dbReference type="Pfam" id="PF01627">
    <property type="entry name" value="Hpt"/>
    <property type="match status" value="2"/>
</dbReference>
<dbReference type="SUPFAM" id="SSF50341">
    <property type="entry name" value="CheW-like"/>
    <property type="match status" value="1"/>
</dbReference>
<proteinExistence type="predicted"/>
<dbReference type="GO" id="GO:0005737">
    <property type="term" value="C:cytoplasm"/>
    <property type="evidence" value="ECO:0007669"/>
    <property type="project" value="InterPro"/>
</dbReference>
<evidence type="ECO:0000256" key="4">
    <source>
        <dbReference type="ARBA" id="ARBA00022500"/>
    </source>
</evidence>
<dbReference type="CDD" id="cd00731">
    <property type="entry name" value="CheA_reg"/>
    <property type="match status" value="1"/>
</dbReference>
<evidence type="ECO:0000256" key="5">
    <source>
        <dbReference type="ARBA" id="ARBA00022553"/>
    </source>
</evidence>
<dbReference type="AlphaFoldDB" id="A0A2A4TAD8"/>
<dbReference type="Gene3D" id="2.30.30.40">
    <property type="entry name" value="SH3 Domains"/>
    <property type="match status" value="1"/>
</dbReference>
<dbReference type="Proteomes" id="UP000218113">
    <property type="component" value="Unassembled WGS sequence"/>
</dbReference>
<feature type="modified residue" description="Phosphohistidine" evidence="12">
    <location>
        <position position="201"/>
    </location>
</feature>
<dbReference type="GO" id="GO:0006935">
    <property type="term" value="P:chemotaxis"/>
    <property type="evidence" value="ECO:0007669"/>
    <property type="project" value="UniProtKB-KW"/>
</dbReference>
<dbReference type="InterPro" id="IPR036061">
    <property type="entry name" value="CheW-like_dom_sf"/>
</dbReference>
<keyword evidence="8" id="KW-0418">Kinase</keyword>
<dbReference type="InterPro" id="IPR036641">
    <property type="entry name" value="HPT_dom_sf"/>
</dbReference>
<feature type="region of interest" description="Disordered" evidence="13">
    <location>
        <begin position="430"/>
        <end position="469"/>
    </location>
</feature>
<dbReference type="InterPro" id="IPR036097">
    <property type="entry name" value="HisK_dim/P_sf"/>
</dbReference>
<dbReference type="InterPro" id="IPR004358">
    <property type="entry name" value="Sig_transdc_His_kin-like_C"/>
</dbReference>
<dbReference type="PROSITE" id="PS50894">
    <property type="entry name" value="HPT"/>
    <property type="match status" value="2"/>
</dbReference>
<feature type="domain" description="CheW-like" evidence="15">
    <location>
        <begin position="727"/>
        <end position="862"/>
    </location>
</feature>
<dbReference type="InterPro" id="IPR005467">
    <property type="entry name" value="His_kinase_dom"/>
</dbReference>
<evidence type="ECO:0000256" key="8">
    <source>
        <dbReference type="ARBA" id="ARBA00022777"/>
    </source>
</evidence>
<evidence type="ECO:0000256" key="7">
    <source>
        <dbReference type="ARBA" id="ARBA00022741"/>
    </source>
</evidence>
<dbReference type="EMBL" id="NVSR01000004">
    <property type="protein sequence ID" value="PCI30512.1"/>
    <property type="molecule type" value="Genomic_DNA"/>
</dbReference>
<reference evidence="18" key="1">
    <citation type="submission" date="2017-08" db="EMBL/GenBank/DDBJ databases">
        <title>A dynamic microbial community with high functional redundancy inhabits the cold, oxic subseafloor aquifer.</title>
        <authorList>
            <person name="Tully B.J."/>
            <person name="Wheat C.G."/>
            <person name="Glazer B.T."/>
            <person name="Huber J.A."/>
        </authorList>
    </citation>
    <scope>NUCLEOTIDE SEQUENCE [LARGE SCALE GENOMIC DNA]</scope>
</reference>
<dbReference type="PROSITE" id="PS50851">
    <property type="entry name" value="CHEW"/>
    <property type="match status" value="1"/>
</dbReference>
<organism evidence="17 18">
    <name type="scientific">SAR324 cluster bacterium</name>
    <dbReference type="NCBI Taxonomy" id="2024889"/>
    <lineage>
        <taxon>Bacteria</taxon>
        <taxon>Deltaproteobacteria</taxon>
        <taxon>SAR324 cluster</taxon>
    </lineage>
</organism>
<dbReference type="PANTHER" id="PTHR43395">
    <property type="entry name" value="SENSOR HISTIDINE KINASE CHEA"/>
    <property type="match status" value="1"/>
</dbReference>
<comment type="function">
    <text evidence="11">Involved in the transmission of sensory signals from the chemoreceptors to the flagellar motors. CheA is autophosphorylated; it can transfer its phosphate group to either CheB or CheY.</text>
</comment>
<comment type="caution">
    <text evidence="17">The sequence shown here is derived from an EMBL/GenBank/DDBJ whole genome shotgun (WGS) entry which is preliminary data.</text>
</comment>
<gene>
    <name evidence="17" type="ORF">COB67_01645</name>
</gene>